<dbReference type="AlphaFoldDB" id="A0A517ZMJ7"/>
<reference evidence="1 2" key="1">
    <citation type="submission" date="2019-02" db="EMBL/GenBank/DDBJ databases">
        <title>Deep-cultivation of Planctomycetes and their phenomic and genomic characterization uncovers novel biology.</title>
        <authorList>
            <person name="Wiegand S."/>
            <person name="Jogler M."/>
            <person name="Boedeker C."/>
            <person name="Pinto D."/>
            <person name="Vollmers J."/>
            <person name="Rivas-Marin E."/>
            <person name="Kohn T."/>
            <person name="Peeters S.H."/>
            <person name="Heuer A."/>
            <person name="Rast P."/>
            <person name="Oberbeckmann S."/>
            <person name="Bunk B."/>
            <person name="Jeske O."/>
            <person name="Meyerdierks A."/>
            <person name="Storesund J.E."/>
            <person name="Kallscheuer N."/>
            <person name="Luecker S."/>
            <person name="Lage O.M."/>
            <person name="Pohl T."/>
            <person name="Merkel B.J."/>
            <person name="Hornburger P."/>
            <person name="Mueller R.-W."/>
            <person name="Bruemmer F."/>
            <person name="Labrenz M."/>
            <person name="Spormann A.M."/>
            <person name="Op den Camp H."/>
            <person name="Overmann J."/>
            <person name="Amann R."/>
            <person name="Jetten M.S.M."/>
            <person name="Mascher T."/>
            <person name="Medema M.H."/>
            <person name="Devos D.P."/>
            <person name="Kaster A.-K."/>
            <person name="Ovreas L."/>
            <person name="Rohde M."/>
            <person name="Galperin M.Y."/>
            <person name="Jogler C."/>
        </authorList>
    </citation>
    <scope>NUCLEOTIDE SEQUENCE [LARGE SCALE GENOMIC DNA]</scope>
    <source>
        <strain evidence="1 2">Mal52</strain>
    </source>
</reference>
<gene>
    <name evidence="1" type="ORF">Mal52_21850</name>
</gene>
<proteinExistence type="predicted"/>
<dbReference type="KEGG" id="sdyn:Mal52_21850"/>
<name>A0A517ZMJ7_9PLAN</name>
<organism evidence="1 2">
    <name type="scientific">Symmachiella dynata</name>
    <dbReference type="NCBI Taxonomy" id="2527995"/>
    <lineage>
        <taxon>Bacteria</taxon>
        <taxon>Pseudomonadati</taxon>
        <taxon>Planctomycetota</taxon>
        <taxon>Planctomycetia</taxon>
        <taxon>Planctomycetales</taxon>
        <taxon>Planctomycetaceae</taxon>
        <taxon>Symmachiella</taxon>
    </lineage>
</organism>
<evidence type="ECO:0000313" key="2">
    <source>
        <dbReference type="Proteomes" id="UP000319383"/>
    </source>
</evidence>
<sequence>MGSDWALLLRVSIANDDKLAGLFCVVMSCRVECSEQSFGNGLPNMRATRNYNAEP</sequence>
<dbReference type="EMBL" id="CP036276">
    <property type="protein sequence ID" value="QDU43709.1"/>
    <property type="molecule type" value="Genomic_DNA"/>
</dbReference>
<protein>
    <submittedName>
        <fullName evidence="1">Uncharacterized protein</fullName>
    </submittedName>
</protein>
<evidence type="ECO:0000313" key="1">
    <source>
        <dbReference type="EMBL" id="QDU43709.1"/>
    </source>
</evidence>
<dbReference type="Proteomes" id="UP000319383">
    <property type="component" value="Chromosome"/>
</dbReference>
<keyword evidence="2" id="KW-1185">Reference proteome</keyword>
<accession>A0A517ZMJ7</accession>